<reference evidence="1" key="2">
    <citation type="submission" date="2013-05" db="EMBL/GenBank/DDBJ databases">
        <authorList>
            <person name="Carter J.-M."/>
            <person name="Baker S.C."/>
            <person name="Pink R."/>
            <person name="Carter D.R.F."/>
            <person name="Collins A."/>
            <person name="Tomlin J."/>
            <person name="Gibbs M."/>
            <person name="Breuker C.J."/>
        </authorList>
    </citation>
    <scope>NUCLEOTIDE SEQUENCE</scope>
    <source>
        <tissue evidence="1">Ovary</tissue>
    </source>
</reference>
<dbReference type="AlphaFoldDB" id="S4NIP3"/>
<dbReference type="EMBL" id="GAIX01013984">
    <property type="protein sequence ID" value="JAA78576.1"/>
    <property type="molecule type" value="Transcribed_RNA"/>
</dbReference>
<sequence length="333" mass="36944">MLSTSISKVHLRELQMLISKMPLQDCCMLITSEFGLCWSDISRAVRNARLPMTPASVACVLKKYTVKSLTGDEIADIVTRLRLKSIAIRPRTWHVIKLTEQIKDEPINTFIRLLPSRIVEALKNSQSAVNGNKRPQVQTIKLGDLIFISIQMVSNLKQGGVLYVASPPGQAVALVSTLHSNLLRACVQGLGYKKFEDACLNGKDIPSLLRIFDNGNNTATVTDMPEFVATPCIARGGIDFTNSQATKNYLSQMFGPAPPILDTLTVKSETDFFDSAILNKRMKVILQIKSENTFSTLQKWAEIAAISPTSELFQVFHTIKSNQIQISNDEDDE</sequence>
<reference evidence="1" key="1">
    <citation type="journal article" date="2013" name="BMC Genomics">
        <title>Unscrambling butterfly oogenesis.</title>
        <authorList>
            <person name="Carter J.M."/>
            <person name="Baker S.C."/>
            <person name="Pink R."/>
            <person name="Carter D.R."/>
            <person name="Collins A."/>
            <person name="Tomlin J."/>
            <person name="Gibbs M."/>
            <person name="Breuker C.J."/>
        </authorList>
    </citation>
    <scope>NUCLEOTIDE SEQUENCE</scope>
    <source>
        <tissue evidence="1">Ovary</tissue>
    </source>
</reference>
<dbReference type="GeneID" id="120635824"/>
<dbReference type="RefSeq" id="XP_039762924.1">
    <property type="nucleotide sequence ID" value="XM_039906990.1"/>
</dbReference>
<accession>S4NIP3</accession>
<proteinExistence type="predicted"/>
<dbReference type="RefSeq" id="XP_039762925.1">
    <property type="nucleotide sequence ID" value="XM_039906991.1"/>
</dbReference>
<protein>
    <submittedName>
        <fullName evidence="1">Uncharacterized protein</fullName>
    </submittedName>
</protein>
<organism evidence="1">
    <name type="scientific">Pararge aegeria</name>
    <name type="common">speckled wood butterfly</name>
    <dbReference type="NCBI Taxonomy" id="116150"/>
    <lineage>
        <taxon>Eukaryota</taxon>
        <taxon>Metazoa</taxon>
        <taxon>Ecdysozoa</taxon>
        <taxon>Arthropoda</taxon>
        <taxon>Hexapoda</taxon>
        <taxon>Insecta</taxon>
        <taxon>Pterygota</taxon>
        <taxon>Neoptera</taxon>
        <taxon>Endopterygota</taxon>
        <taxon>Lepidoptera</taxon>
        <taxon>Glossata</taxon>
        <taxon>Ditrysia</taxon>
        <taxon>Papilionoidea</taxon>
        <taxon>Nymphalidae</taxon>
        <taxon>Satyrinae</taxon>
        <taxon>Satyrini</taxon>
        <taxon>Parargina</taxon>
        <taxon>Pararge</taxon>
    </lineage>
</organism>
<evidence type="ECO:0000313" key="1">
    <source>
        <dbReference type="EMBL" id="JAA78576.1"/>
    </source>
</evidence>
<name>S4NIP3_9NEOP</name>